<dbReference type="RefSeq" id="WP_283225144.1">
    <property type="nucleotide sequence ID" value="NZ_JASGBH010000010.1"/>
</dbReference>
<protein>
    <submittedName>
        <fullName evidence="2">DUF3306 domain-containing protein</fullName>
    </submittedName>
</protein>
<dbReference type="EMBL" id="JASGBH010000010">
    <property type="protein sequence ID" value="MDI9234797.1"/>
    <property type="molecule type" value="Genomic_DNA"/>
</dbReference>
<dbReference type="InterPro" id="IPR021735">
    <property type="entry name" value="DUF3306"/>
</dbReference>
<feature type="region of interest" description="Disordered" evidence="1">
    <location>
        <begin position="1"/>
        <end position="49"/>
    </location>
</feature>
<evidence type="ECO:0000313" key="2">
    <source>
        <dbReference type="EMBL" id="MDI9234797.1"/>
    </source>
</evidence>
<feature type="compositionally biased region" description="Pro residues" evidence="1">
    <location>
        <begin position="38"/>
        <end position="49"/>
    </location>
</feature>
<feature type="region of interest" description="Disordered" evidence="1">
    <location>
        <begin position="139"/>
        <end position="205"/>
    </location>
</feature>
<keyword evidence="3" id="KW-1185">Reference proteome</keyword>
<reference evidence="2" key="1">
    <citation type="submission" date="2023-05" db="EMBL/GenBank/DDBJ databases">
        <title>Limnohabitans sp. strain HM2-2 Genome sequencing and assembly.</title>
        <authorList>
            <person name="Jung Y."/>
        </authorList>
    </citation>
    <scope>NUCLEOTIDE SEQUENCE</scope>
    <source>
        <strain evidence="2">HM2-2</strain>
    </source>
</reference>
<sequence length="205" mass="21841">MSDHFFSRWSRRKQEAAQGLPLPEPETVGRHNANAPPKAVPEPVPAPAVPEAPLPTLADAQALTPESEFGAFMRQGVPADVRNLAVKKLFADPHFNVMDGLDIYIGDYTIADPLPAGMLEKMVSAQAMKLVPEIIEPRPTSGSLLEENPELHAPDMQSPSLVAQSAPLPVNSTEPDLLPSEHDNPDLQLQPNHAPAGPEAGPGAG</sequence>
<dbReference type="Proteomes" id="UP001431902">
    <property type="component" value="Unassembled WGS sequence"/>
</dbReference>
<comment type="caution">
    <text evidence="2">The sequence shown here is derived from an EMBL/GenBank/DDBJ whole genome shotgun (WGS) entry which is preliminary data.</text>
</comment>
<gene>
    <name evidence="2" type="ORF">QLQ16_13245</name>
</gene>
<dbReference type="Pfam" id="PF11748">
    <property type="entry name" value="DUF3306"/>
    <property type="match status" value="1"/>
</dbReference>
<organism evidence="2 3">
    <name type="scientific">Limnohabitans lacus</name>
    <dbReference type="NCBI Taxonomy" id="3045173"/>
    <lineage>
        <taxon>Bacteria</taxon>
        <taxon>Pseudomonadati</taxon>
        <taxon>Pseudomonadota</taxon>
        <taxon>Betaproteobacteria</taxon>
        <taxon>Burkholderiales</taxon>
        <taxon>Comamonadaceae</taxon>
        <taxon>Limnohabitans</taxon>
    </lineage>
</organism>
<proteinExistence type="predicted"/>
<accession>A0ABT6XA48</accession>
<name>A0ABT6XA48_9BURK</name>
<evidence type="ECO:0000313" key="3">
    <source>
        <dbReference type="Proteomes" id="UP001431902"/>
    </source>
</evidence>
<evidence type="ECO:0000256" key="1">
    <source>
        <dbReference type="SAM" id="MobiDB-lite"/>
    </source>
</evidence>